<sequence>MEAAADAVCHSGAVARRVLPPSPALTGLVQVYWLLVEDHPRAEQHVFLPEHTAHLTFHAGRSWALGPGGVRTPLPRATLDGLVVTPAHVLSEGPVRALRAELYPWAARQLFGWSYPDGSLDLLSGAAGPDAVPAARGIMAALTAHDDDTAVGLLDSWLRRRLTAQGRPPGAGVQAAVQLYHSGGQRRVGDLADDLGLSARTLERQFAQEVGIGAKTLARLIRFESAHNALSHDPQTPLAALAYDLGFADQAHLTREFRALAGLTPGTYATLSARRPRDPDPSSQADPRVVLPALPGEGRL</sequence>
<dbReference type="InterPro" id="IPR018060">
    <property type="entry name" value="HTH_AraC"/>
</dbReference>
<evidence type="ECO:0000256" key="1">
    <source>
        <dbReference type="ARBA" id="ARBA00023015"/>
    </source>
</evidence>
<keyword evidence="2" id="KW-0238">DNA-binding</keyword>
<evidence type="ECO:0000313" key="6">
    <source>
        <dbReference type="EMBL" id="GHF59218.1"/>
    </source>
</evidence>
<dbReference type="Pfam" id="PF20240">
    <property type="entry name" value="DUF6597"/>
    <property type="match status" value="1"/>
</dbReference>
<evidence type="ECO:0000256" key="4">
    <source>
        <dbReference type="SAM" id="MobiDB-lite"/>
    </source>
</evidence>
<dbReference type="Pfam" id="PF12833">
    <property type="entry name" value="HTH_18"/>
    <property type="match status" value="1"/>
</dbReference>
<dbReference type="InterPro" id="IPR009057">
    <property type="entry name" value="Homeodomain-like_sf"/>
</dbReference>
<dbReference type="PANTHER" id="PTHR46796">
    <property type="entry name" value="HTH-TYPE TRANSCRIPTIONAL ACTIVATOR RHAS-RELATED"/>
    <property type="match status" value="1"/>
</dbReference>
<accession>A0ABQ3JVL0</accession>
<name>A0ABQ3JVL0_9DEIO</name>
<comment type="caution">
    <text evidence="6">The sequence shown here is derived from an EMBL/GenBank/DDBJ whole genome shotgun (WGS) entry which is preliminary data.</text>
</comment>
<keyword evidence="7" id="KW-1185">Reference proteome</keyword>
<organism evidence="6 7">
    <name type="scientific">Deinococcus metalli</name>
    <dbReference type="NCBI Taxonomy" id="1141878"/>
    <lineage>
        <taxon>Bacteria</taxon>
        <taxon>Thermotogati</taxon>
        <taxon>Deinococcota</taxon>
        <taxon>Deinococci</taxon>
        <taxon>Deinococcales</taxon>
        <taxon>Deinococcaceae</taxon>
        <taxon>Deinococcus</taxon>
    </lineage>
</organism>
<dbReference type="PROSITE" id="PS01124">
    <property type="entry name" value="HTH_ARAC_FAMILY_2"/>
    <property type="match status" value="1"/>
</dbReference>
<reference evidence="7" key="1">
    <citation type="journal article" date="2019" name="Int. J. Syst. Evol. Microbiol.">
        <title>The Global Catalogue of Microorganisms (GCM) 10K type strain sequencing project: providing services to taxonomists for standard genome sequencing and annotation.</title>
        <authorList>
            <consortium name="The Broad Institute Genomics Platform"/>
            <consortium name="The Broad Institute Genome Sequencing Center for Infectious Disease"/>
            <person name="Wu L."/>
            <person name="Ma J."/>
        </authorList>
    </citation>
    <scope>NUCLEOTIDE SEQUENCE [LARGE SCALE GENOMIC DNA]</scope>
    <source>
        <strain evidence="7">CGMCC 1.18437</strain>
    </source>
</reference>
<feature type="domain" description="HTH araC/xylS-type" evidence="5">
    <location>
        <begin position="187"/>
        <end position="271"/>
    </location>
</feature>
<dbReference type="SMART" id="SM00342">
    <property type="entry name" value="HTH_ARAC"/>
    <property type="match status" value="1"/>
</dbReference>
<dbReference type="PANTHER" id="PTHR46796:SF15">
    <property type="entry name" value="BLL1074 PROTEIN"/>
    <property type="match status" value="1"/>
</dbReference>
<evidence type="ECO:0000256" key="3">
    <source>
        <dbReference type="ARBA" id="ARBA00023163"/>
    </source>
</evidence>
<keyword evidence="3" id="KW-0804">Transcription</keyword>
<protein>
    <submittedName>
        <fullName evidence="6">AraC family transcriptional regulator</fullName>
    </submittedName>
</protein>
<gene>
    <name evidence="6" type="ORF">GCM10017781_39320</name>
</gene>
<dbReference type="Proteomes" id="UP000619376">
    <property type="component" value="Unassembled WGS sequence"/>
</dbReference>
<proteinExistence type="predicted"/>
<evidence type="ECO:0000259" key="5">
    <source>
        <dbReference type="PROSITE" id="PS01124"/>
    </source>
</evidence>
<evidence type="ECO:0000256" key="2">
    <source>
        <dbReference type="ARBA" id="ARBA00023125"/>
    </source>
</evidence>
<keyword evidence="1" id="KW-0805">Transcription regulation</keyword>
<evidence type="ECO:0000313" key="7">
    <source>
        <dbReference type="Proteomes" id="UP000619376"/>
    </source>
</evidence>
<dbReference type="SUPFAM" id="SSF46689">
    <property type="entry name" value="Homeodomain-like"/>
    <property type="match status" value="1"/>
</dbReference>
<dbReference type="EMBL" id="BNAJ01000013">
    <property type="protein sequence ID" value="GHF59218.1"/>
    <property type="molecule type" value="Genomic_DNA"/>
</dbReference>
<dbReference type="InterPro" id="IPR046532">
    <property type="entry name" value="DUF6597"/>
</dbReference>
<dbReference type="InterPro" id="IPR050204">
    <property type="entry name" value="AraC_XylS_family_regulators"/>
</dbReference>
<feature type="region of interest" description="Disordered" evidence="4">
    <location>
        <begin position="270"/>
        <end position="300"/>
    </location>
</feature>
<dbReference type="Gene3D" id="1.10.10.60">
    <property type="entry name" value="Homeodomain-like"/>
    <property type="match status" value="1"/>
</dbReference>